<dbReference type="AlphaFoldDB" id="A0A2P5BHS1"/>
<keyword evidence="3" id="KW-1185">Reference proteome</keyword>
<feature type="region of interest" description="Disordered" evidence="1">
    <location>
        <begin position="15"/>
        <end position="36"/>
    </location>
</feature>
<comment type="caution">
    <text evidence="2">The sequence shown here is derived from an EMBL/GenBank/DDBJ whole genome shotgun (WGS) entry which is preliminary data.</text>
</comment>
<sequence length="207" mass="22967">MAIQAGKLMQYVKIGGSQSKEDAARPKKEKQTQASELGEQALRIVPTIIGRPEPTQGQEEKEKCRKRTEERVKCLRGMDHSVNHLTMGESYVSAAPITFIQQDLTTVLLLHDDPLVIKLQIDSALVGRVLVDSGSSVDVLYLSMFESMGLNRNTLRPTCQLLFAFNSTKVSPLGVMTLKFYTAERCLDVDFVVINCRSSFNVIMGIG</sequence>
<dbReference type="CDD" id="cd00303">
    <property type="entry name" value="retropepsin_like"/>
    <property type="match status" value="1"/>
</dbReference>
<reference evidence="3" key="1">
    <citation type="submission" date="2016-06" db="EMBL/GenBank/DDBJ databases">
        <title>Parallel loss of symbiosis genes in relatives of nitrogen-fixing non-legume Parasponia.</title>
        <authorList>
            <person name="Van Velzen R."/>
            <person name="Holmer R."/>
            <person name="Bu F."/>
            <person name="Rutten L."/>
            <person name="Van Zeijl A."/>
            <person name="Liu W."/>
            <person name="Santuari L."/>
            <person name="Cao Q."/>
            <person name="Sharma T."/>
            <person name="Shen D."/>
            <person name="Roswanjaya Y."/>
            <person name="Wardhani T."/>
            <person name="Kalhor M.S."/>
            <person name="Jansen J."/>
            <person name="Van den Hoogen J."/>
            <person name="Gungor B."/>
            <person name="Hartog M."/>
            <person name="Hontelez J."/>
            <person name="Verver J."/>
            <person name="Yang W.-C."/>
            <person name="Schijlen E."/>
            <person name="Repin R."/>
            <person name="Schilthuizen M."/>
            <person name="Schranz E."/>
            <person name="Heidstra R."/>
            <person name="Miyata K."/>
            <person name="Fedorova E."/>
            <person name="Kohlen W."/>
            <person name="Bisseling T."/>
            <person name="Smit S."/>
            <person name="Geurts R."/>
        </authorList>
    </citation>
    <scope>NUCLEOTIDE SEQUENCE [LARGE SCALE GENOMIC DNA]</scope>
    <source>
        <strain evidence="3">cv. WU1-14</strain>
    </source>
</reference>
<dbReference type="PANTHER" id="PTHR33240:SF8">
    <property type="entry name" value="OS03G0439900 PROTEIN"/>
    <property type="match status" value="1"/>
</dbReference>
<evidence type="ECO:0000256" key="1">
    <source>
        <dbReference type="SAM" id="MobiDB-lite"/>
    </source>
</evidence>
<dbReference type="Proteomes" id="UP000237105">
    <property type="component" value="Unassembled WGS sequence"/>
</dbReference>
<proteinExistence type="predicted"/>
<evidence type="ECO:0000313" key="3">
    <source>
        <dbReference type="Proteomes" id="UP000237105"/>
    </source>
</evidence>
<dbReference type="Gene3D" id="2.40.70.10">
    <property type="entry name" value="Acid Proteases"/>
    <property type="match status" value="1"/>
</dbReference>
<feature type="compositionally biased region" description="Basic and acidic residues" evidence="1">
    <location>
        <begin position="19"/>
        <end position="31"/>
    </location>
</feature>
<dbReference type="PANTHER" id="PTHR33240">
    <property type="entry name" value="OS08G0508500 PROTEIN"/>
    <property type="match status" value="1"/>
</dbReference>
<dbReference type="InterPro" id="IPR021109">
    <property type="entry name" value="Peptidase_aspartic_dom_sf"/>
</dbReference>
<evidence type="ECO:0000313" key="2">
    <source>
        <dbReference type="EMBL" id="PON48352.1"/>
    </source>
</evidence>
<organism evidence="2 3">
    <name type="scientific">Parasponia andersonii</name>
    <name type="common">Sponia andersonii</name>
    <dbReference type="NCBI Taxonomy" id="3476"/>
    <lineage>
        <taxon>Eukaryota</taxon>
        <taxon>Viridiplantae</taxon>
        <taxon>Streptophyta</taxon>
        <taxon>Embryophyta</taxon>
        <taxon>Tracheophyta</taxon>
        <taxon>Spermatophyta</taxon>
        <taxon>Magnoliopsida</taxon>
        <taxon>eudicotyledons</taxon>
        <taxon>Gunneridae</taxon>
        <taxon>Pentapetalae</taxon>
        <taxon>rosids</taxon>
        <taxon>fabids</taxon>
        <taxon>Rosales</taxon>
        <taxon>Cannabaceae</taxon>
        <taxon>Parasponia</taxon>
    </lineage>
</organism>
<name>A0A2P5BHS1_PARAD</name>
<dbReference type="EMBL" id="JXTB01000278">
    <property type="protein sequence ID" value="PON48352.1"/>
    <property type="molecule type" value="Genomic_DNA"/>
</dbReference>
<protein>
    <recommendedName>
        <fullName evidence="4">Aspartic peptidase domain containing protein</fullName>
    </recommendedName>
</protein>
<evidence type="ECO:0008006" key="4">
    <source>
        <dbReference type="Google" id="ProtNLM"/>
    </source>
</evidence>
<accession>A0A2P5BHS1</accession>
<gene>
    <name evidence="2" type="ORF">PanWU01x14_237470</name>
</gene>